<organism evidence="13 14">
    <name type="scientific">Caenorhabditis auriculariae</name>
    <dbReference type="NCBI Taxonomy" id="2777116"/>
    <lineage>
        <taxon>Eukaryota</taxon>
        <taxon>Metazoa</taxon>
        <taxon>Ecdysozoa</taxon>
        <taxon>Nematoda</taxon>
        <taxon>Chromadorea</taxon>
        <taxon>Rhabditida</taxon>
        <taxon>Rhabditina</taxon>
        <taxon>Rhabditomorpha</taxon>
        <taxon>Rhabditoidea</taxon>
        <taxon>Rhabditidae</taxon>
        <taxon>Peloderinae</taxon>
        <taxon>Caenorhabditis</taxon>
    </lineage>
</organism>
<keyword evidence="5" id="KW-0963">Cytoplasm</keyword>
<evidence type="ECO:0000256" key="7">
    <source>
        <dbReference type="ARBA" id="ARBA00023002"/>
    </source>
</evidence>
<evidence type="ECO:0000256" key="6">
    <source>
        <dbReference type="ARBA" id="ARBA00022559"/>
    </source>
</evidence>
<evidence type="ECO:0000313" key="13">
    <source>
        <dbReference type="EMBL" id="CAD6190763.1"/>
    </source>
</evidence>
<comment type="catalytic activity">
    <reaction evidence="1">
        <text>2 glutathione + H2O2 = glutathione disulfide + 2 H2O</text>
        <dbReference type="Rhea" id="RHEA:16833"/>
        <dbReference type="ChEBI" id="CHEBI:15377"/>
        <dbReference type="ChEBI" id="CHEBI:16240"/>
        <dbReference type="ChEBI" id="CHEBI:57925"/>
        <dbReference type="ChEBI" id="CHEBI:58297"/>
        <dbReference type="EC" id="1.11.1.9"/>
    </reaction>
</comment>
<dbReference type="Gene3D" id="3.40.30.10">
    <property type="entry name" value="Glutaredoxin"/>
    <property type="match status" value="1"/>
</dbReference>
<dbReference type="EMBL" id="CAJGYM010000017">
    <property type="protein sequence ID" value="CAD6190763.1"/>
    <property type="molecule type" value="Genomic_DNA"/>
</dbReference>
<feature type="signal peptide" evidence="11">
    <location>
        <begin position="1"/>
        <end position="18"/>
    </location>
</feature>
<dbReference type="PROSITE" id="PS51355">
    <property type="entry name" value="GLUTATHIONE_PEROXID_3"/>
    <property type="match status" value="1"/>
</dbReference>
<dbReference type="InterPro" id="IPR013766">
    <property type="entry name" value="Thioredoxin_domain"/>
</dbReference>
<proteinExistence type="inferred from homology"/>
<name>A0A8S1H6A8_9PELO</name>
<evidence type="ECO:0000256" key="5">
    <source>
        <dbReference type="ARBA" id="ARBA00022490"/>
    </source>
</evidence>
<dbReference type="PIRSF" id="PIRSF000303">
    <property type="entry name" value="Glutathion_perox"/>
    <property type="match status" value="1"/>
</dbReference>
<evidence type="ECO:0000256" key="8">
    <source>
        <dbReference type="ARBA" id="ARBA00054853"/>
    </source>
</evidence>
<evidence type="ECO:0000259" key="12">
    <source>
        <dbReference type="PROSITE" id="PS51352"/>
    </source>
</evidence>
<dbReference type="InterPro" id="IPR036249">
    <property type="entry name" value="Thioredoxin-like_sf"/>
</dbReference>
<gene>
    <name evidence="13" type="ORF">CAUJ_LOCUS6682</name>
</gene>
<evidence type="ECO:0000256" key="1">
    <source>
        <dbReference type="ARBA" id="ARBA00000217"/>
    </source>
</evidence>
<dbReference type="PRINTS" id="PR01011">
    <property type="entry name" value="GLUTPROXDASE"/>
</dbReference>
<dbReference type="GO" id="GO:0004602">
    <property type="term" value="F:glutathione peroxidase activity"/>
    <property type="evidence" value="ECO:0007669"/>
    <property type="project" value="UniProtKB-EC"/>
</dbReference>
<keyword evidence="7 10" id="KW-0560">Oxidoreductase</keyword>
<dbReference type="AlphaFoldDB" id="A0A8S1H6A8"/>
<dbReference type="PROSITE" id="PS51352">
    <property type="entry name" value="THIOREDOXIN_2"/>
    <property type="match status" value="1"/>
</dbReference>
<reference evidence="13" key="1">
    <citation type="submission" date="2020-10" db="EMBL/GenBank/DDBJ databases">
        <authorList>
            <person name="Kikuchi T."/>
        </authorList>
    </citation>
    <scope>NUCLEOTIDE SEQUENCE</scope>
    <source>
        <strain evidence="13">NKZ352</strain>
    </source>
</reference>
<sequence length="192" mass="21876">MPWKSFMFLAFCVNSSFSSEEEEDPEMADHKTIYDFTVKGSDGQPVSLEKYRGQVVIIVNVASECGFTNSNYKELKEIQDKYFDKGLRVAAFPCNQFGGQEPSCEIDIANFVKEKFSYEPDLYAKVNVNGNDADEFWKFLKKEQGGVLLDAIKWNFTKFVVNRKGHVVKRYAPTASPNSFIKEIEKLLAESS</sequence>
<evidence type="ECO:0000256" key="9">
    <source>
        <dbReference type="PIRSR" id="PIRSR000303-1"/>
    </source>
</evidence>
<feature type="domain" description="Thioredoxin" evidence="12">
    <location>
        <begin position="27"/>
        <end position="189"/>
    </location>
</feature>
<evidence type="ECO:0000256" key="4">
    <source>
        <dbReference type="ARBA" id="ARBA00012310"/>
    </source>
</evidence>
<dbReference type="CDD" id="cd00340">
    <property type="entry name" value="GSH_Peroxidase"/>
    <property type="match status" value="1"/>
</dbReference>
<comment type="function">
    <text evidence="8">May constitute a glutathione peroxidase-like protective system against oxidative stresses.</text>
</comment>
<evidence type="ECO:0000256" key="2">
    <source>
        <dbReference type="ARBA" id="ARBA00004496"/>
    </source>
</evidence>
<comment type="similarity">
    <text evidence="3 10">Belongs to the glutathione peroxidase family.</text>
</comment>
<evidence type="ECO:0000313" key="14">
    <source>
        <dbReference type="Proteomes" id="UP000835052"/>
    </source>
</evidence>
<dbReference type="Proteomes" id="UP000835052">
    <property type="component" value="Unassembled WGS sequence"/>
</dbReference>
<dbReference type="FunFam" id="3.40.30.10:FF:000270">
    <property type="entry name" value="Glutathione peroxidase"/>
    <property type="match status" value="1"/>
</dbReference>
<dbReference type="GO" id="GO:0006979">
    <property type="term" value="P:response to oxidative stress"/>
    <property type="evidence" value="ECO:0007669"/>
    <property type="project" value="InterPro"/>
</dbReference>
<evidence type="ECO:0000256" key="3">
    <source>
        <dbReference type="ARBA" id="ARBA00006926"/>
    </source>
</evidence>
<feature type="chain" id="PRO_5035847908" description="Glutathione peroxidase" evidence="11">
    <location>
        <begin position="19"/>
        <end position="192"/>
    </location>
</feature>
<protein>
    <recommendedName>
        <fullName evidence="4 10">Glutathione peroxidase</fullName>
    </recommendedName>
</protein>
<accession>A0A8S1H6A8</accession>
<keyword evidence="6 10" id="KW-0575">Peroxidase</keyword>
<evidence type="ECO:0000256" key="10">
    <source>
        <dbReference type="RuleBase" id="RU000499"/>
    </source>
</evidence>
<dbReference type="OrthoDB" id="446890at2759"/>
<dbReference type="GO" id="GO:0005737">
    <property type="term" value="C:cytoplasm"/>
    <property type="evidence" value="ECO:0007669"/>
    <property type="project" value="UniProtKB-SubCell"/>
</dbReference>
<evidence type="ECO:0000256" key="11">
    <source>
        <dbReference type="SAM" id="SignalP"/>
    </source>
</evidence>
<comment type="caution">
    <text evidence="13">The sequence shown here is derived from an EMBL/GenBank/DDBJ whole genome shotgun (WGS) entry which is preliminary data.</text>
</comment>
<keyword evidence="11" id="KW-0732">Signal</keyword>
<dbReference type="PANTHER" id="PTHR11592:SF134">
    <property type="entry name" value="PHOSPHOLIPID HYDROPEROXIDE GLUTATHIONE PEROXIDASE"/>
    <property type="match status" value="1"/>
</dbReference>
<dbReference type="PANTHER" id="PTHR11592">
    <property type="entry name" value="GLUTATHIONE PEROXIDASE"/>
    <property type="match status" value="1"/>
</dbReference>
<dbReference type="PROSITE" id="PS00460">
    <property type="entry name" value="GLUTATHIONE_PEROXID_1"/>
    <property type="match status" value="1"/>
</dbReference>
<comment type="subcellular location">
    <subcellularLocation>
        <location evidence="2">Cytoplasm</location>
    </subcellularLocation>
</comment>
<dbReference type="InterPro" id="IPR029759">
    <property type="entry name" value="GPX_AS"/>
</dbReference>
<dbReference type="InterPro" id="IPR000889">
    <property type="entry name" value="Glutathione_peroxidase"/>
</dbReference>
<keyword evidence="14" id="KW-1185">Reference proteome</keyword>
<dbReference type="Pfam" id="PF00255">
    <property type="entry name" value="GSHPx"/>
    <property type="match status" value="1"/>
</dbReference>
<feature type="active site" evidence="9">
    <location>
        <position position="65"/>
    </location>
</feature>
<dbReference type="SUPFAM" id="SSF52833">
    <property type="entry name" value="Thioredoxin-like"/>
    <property type="match status" value="1"/>
</dbReference>